<keyword evidence="9" id="KW-1185">Reference proteome</keyword>
<protein>
    <recommendedName>
        <fullName evidence="3">D-xylose 1-dehydrogenase (NADP(+), D-xylono-1,5-lactone-forming)</fullName>
        <ecNumber evidence="3">1.1.1.179</ecNumber>
    </recommendedName>
    <alternativeName>
        <fullName evidence="4">D-xylose-NADP dehydrogenase</fullName>
    </alternativeName>
</protein>
<evidence type="ECO:0000256" key="1">
    <source>
        <dbReference type="ARBA" id="ARBA00010928"/>
    </source>
</evidence>
<evidence type="ECO:0000256" key="5">
    <source>
        <dbReference type="ARBA" id="ARBA00049233"/>
    </source>
</evidence>
<dbReference type="Pfam" id="PF22725">
    <property type="entry name" value="GFO_IDH_MocA_C3"/>
    <property type="match status" value="1"/>
</dbReference>
<dbReference type="InterPro" id="IPR036291">
    <property type="entry name" value="NAD(P)-bd_dom_sf"/>
</dbReference>
<evidence type="ECO:0000313" key="8">
    <source>
        <dbReference type="EMBL" id="CAH0028443.1"/>
    </source>
</evidence>
<dbReference type="GO" id="GO:0000166">
    <property type="term" value="F:nucleotide binding"/>
    <property type="evidence" value="ECO:0007669"/>
    <property type="project" value="InterPro"/>
</dbReference>
<dbReference type="Gene3D" id="3.30.360.10">
    <property type="entry name" value="Dihydrodipicolinate Reductase, domain 2"/>
    <property type="match status" value="1"/>
</dbReference>
<dbReference type="PANTHER" id="PTHR22604">
    <property type="entry name" value="OXIDOREDUCTASES"/>
    <property type="match status" value="1"/>
</dbReference>
<organism evidence="8 9">
    <name type="scientific">Clonostachys rhizophaga</name>
    <dbReference type="NCBI Taxonomy" id="160324"/>
    <lineage>
        <taxon>Eukaryota</taxon>
        <taxon>Fungi</taxon>
        <taxon>Dikarya</taxon>
        <taxon>Ascomycota</taxon>
        <taxon>Pezizomycotina</taxon>
        <taxon>Sordariomycetes</taxon>
        <taxon>Hypocreomycetidae</taxon>
        <taxon>Hypocreales</taxon>
        <taxon>Bionectriaceae</taxon>
        <taxon>Clonostachys</taxon>
    </lineage>
</organism>
<dbReference type="Gene3D" id="3.40.50.720">
    <property type="entry name" value="NAD(P)-binding Rossmann-like Domain"/>
    <property type="match status" value="1"/>
</dbReference>
<comment type="similarity">
    <text evidence="1">Belongs to the Gfo/Idh/MocA family.</text>
</comment>
<proteinExistence type="inferred from homology"/>
<dbReference type="PANTHER" id="PTHR22604:SF105">
    <property type="entry name" value="TRANS-1,2-DIHYDROBENZENE-1,2-DIOL DEHYDROGENASE"/>
    <property type="match status" value="1"/>
</dbReference>
<dbReference type="OrthoDB" id="2129491at2759"/>
<name>A0A9N9VNK7_9HYPO</name>
<sequence length="364" mass="40395">MQEKLPSIRWGIVATGLISSWFVEDIVMSRPDAKVNHIVTAIGSSSLDKGRAFAKEHCPTHSPAIYGSYQEVYDNPNVDLVYIGTPHGFHKQNCLDAIAAGKNVFCEKAFTLNARDAKEVFAAAKQKNVYVAEAMWLRHRPLVHDLRRMLHKEKVIGEIFRAFSDFGNDKDVPNLPETSRYRQSALGAGSLLDLGIYSLTWIIMALEPESPERTERPMILASQTHWEDIELMTSAIIRYPSGRQGIVTSTTLTNGNPDMLARIHGVNGSVEVHGSCPSAPVAFTVYPKFSGESGEDAVRGPGTTYKYPVPGRGYQFEADSAALDVLAGRKESWVMPRSETIRVLEMMDEMRRQGGTRYEADGDD</sequence>
<dbReference type="InterPro" id="IPR000683">
    <property type="entry name" value="Gfo/Idh/MocA-like_OxRdtase_N"/>
</dbReference>
<dbReference type="AlphaFoldDB" id="A0A9N9VNK7"/>
<dbReference type="SUPFAM" id="SSF51735">
    <property type="entry name" value="NAD(P)-binding Rossmann-fold domains"/>
    <property type="match status" value="1"/>
</dbReference>
<dbReference type="InterPro" id="IPR050984">
    <property type="entry name" value="Gfo/Idh/MocA_domain"/>
</dbReference>
<comment type="catalytic activity">
    <reaction evidence="5">
        <text>D-xylose + NADP(+) = D-xylono-1,5-lactone + NADPH + H(+)</text>
        <dbReference type="Rhea" id="RHEA:22000"/>
        <dbReference type="ChEBI" id="CHEBI:15378"/>
        <dbReference type="ChEBI" id="CHEBI:15867"/>
        <dbReference type="ChEBI" id="CHEBI:53455"/>
        <dbReference type="ChEBI" id="CHEBI:57783"/>
        <dbReference type="ChEBI" id="CHEBI:58349"/>
        <dbReference type="EC" id="1.1.1.179"/>
    </reaction>
</comment>
<feature type="domain" description="GFO/IDH/MocA-like oxidoreductase" evidence="7">
    <location>
        <begin position="150"/>
        <end position="271"/>
    </location>
</feature>
<reference evidence="8" key="1">
    <citation type="submission" date="2021-10" db="EMBL/GenBank/DDBJ databases">
        <authorList>
            <person name="Piombo E."/>
        </authorList>
    </citation>
    <scope>NUCLEOTIDE SEQUENCE</scope>
</reference>
<evidence type="ECO:0000259" key="6">
    <source>
        <dbReference type="Pfam" id="PF01408"/>
    </source>
</evidence>
<dbReference type="InterPro" id="IPR055170">
    <property type="entry name" value="GFO_IDH_MocA-like_dom"/>
</dbReference>
<evidence type="ECO:0000256" key="2">
    <source>
        <dbReference type="ARBA" id="ARBA00023002"/>
    </source>
</evidence>
<dbReference type="SUPFAM" id="SSF55347">
    <property type="entry name" value="Glyceraldehyde-3-phosphate dehydrogenase-like, C-terminal domain"/>
    <property type="match status" value="1"/>
</dbReference>
<dbReference type="Pfam" id="PF01408">
    <property type="entry name" value="GFO_IDH_MocA"/>
    <property type="match status" value="1"/>
</dbReference>
<evidence type="ECO:0000313" key="9">
    <source>
        <dbReference type="Proteomes" id="UP000696573"/>
    </source>
</evidence>
<accession>A0A9N9VNK7</accession>
<dbReference type="EC" id="1.1.1.179" evidence="3"/>
<comment type="caution">
    <text evidence="8">The sequence shown here is derived from an EMBL/GenBank/DDBJ whole genome shotgun (WGS) entry which is preliminary data.</text>
</comment>
<evidence type="ECO:0000256" key="3">
    <source>
        <dbReference type="ARBA" id="ARBA00038984"/>
    </source>
</evidence>
<dbReference type="EMBL" id="CABFNQ020000732">
    <property type="protein sequence ID" value="CAH0028443.1"/>
    <property type="molecule type" value="Genomic_DNA"/>
</dbReference>
<evidence type="ECO:0000259" key="7">
    <source>
        <dbReference type="Pfam" id="PF22725"/>
    </source>
</evidence>
<evidence type="ECO:0000256" key="4">
    <source>
        <dbReference type="ARBA" id="ARBA00042988"/>
    </source>
</evidence>
<gene>
    <name evidence="8" type="ORF">CRHIZ90672A_00010690</name>
</gene>
<feature type="domain" description="Gfo/Idh/MocA-like oxidoreductase N-terminal" evidence="6">
    <location>
        <begin position="8"/>
        <end position="132"/>
    </location>
</feature>
<dbReference type="GO" id="GO:0047837">
    <property type="term" value="F:D-xylose 1-dehydrogenase (NADP+) activity"/>
    <property type="evidence" value="ECO:0007669"/>
    <property type="project" value="UniProtKB-EC"/>
</dbReference>
<keyword evidence="2" id="KW-0560">Oxidoreductase</keyword>
<dbReference type="Proteomes" id="UP000696573">
    <property type="component" value="Unassembled WGS sequence"/>
</dbReference>